<dbReference type="InterPro" id="IPR049916">
    <property type="entry name" value="WDR72-like"/>
</dbReference>
<dbReference type="PANTHER" id="PTHR44099:SF4">
    <property type="entry name" value="RABCONNECTIN-3B, ISOFORM A"/>
    <property type="match status" value="1"/>
</dbReference>
<dbReference type="InterPro" id="IPR015943">
    <property type="entry name" value="WD40/YVTN_repeat-like_dom_sf"/>
</dbReference>
<dbReference type="RefSeq" id="XP_031026464.1">
    <property type="nucleotide sequence ID" value="XM_031167345.1"/>
</dbReference>
<dbReference type="PROSITE" id="PS50082">
    <property type="entry name" value="WD_REPEATS_2"/>
    <property type="match status" value="2"/>
</dbReference>
<feature type="repeat" description="WD" evidence="3">
    <location>
        <begin position="1231"/>
        <end position="1264"/>
    </location>
</feature>
<dbReference type="OrthoDB" id="338622at2759"/>
<evidence type="ECO:0000256" key="3">
    <source>
        <dbReference type="PROSITE-ProRule" id="PRU00221"/>
    </source>
</evidence>
<evidence type="ECO:0000313" key="5">
    <source>
        <dbReference type="EMBL" id="TPX36151.1"/>
    </source>
</evidence>
<feature type="region of interest" description="Disordered" evidence="4">
    <location>
        <begin position="718"/>
        <end position="786"/>
    </location>
</feature>
<dbReference type="GO" id="GO:0005737">
    <property type="term" value="C:cytoplasm"/>
    <property type="evidence" value="ECO:0007669"/>
    <property type="project" value="TreeGrafter"/>
</dbReference>
<dbReference type="Proteomes" id="UP000319731">
    <property type="component" value="Unassembled WGS sequence"/>
</dbReference>
<protein>
    <submittedName>
        <fullName evidence="5">Uncharacterized protein</fullName>
    </submittedName>
</protein>
<feature type="compositionally biased region" description="Low complexity" evidence="4">
    <location>
        <begin position="752"/>
        <end position="764"/>
    </location>
</feature>
<keyword evidence="2" id="KW-0677">Repeat</keyword>
<dbReference type="PROSITE" id="PS50294">
    <property type="entry name" value="WD_REPEATS_REGION"/>
    <property type="match status" value="1"/>
</dbReference>
<feature type="region of interest" description="Disordered" evidence="4">
    <location>
        <begin position="1072"/>
        <end position="1093"/>
    </location>
</feature>
<evidence type="ECO:0000256" key="1">
    <source>
        <dbReference type="ARBA" id="ARBA00022574"/>
    </source>
</evidence>
<evidence type="ECO:0000256" key="2">
    <source>
        <dbReference type="ARBA" id="ARBA00022737"/>
    </source>
</evidence>
<feature type="repeat" description="WD" evidence="3">
    <location>
        <begin position="502"/>
        <end position="548"/>
    </location>
</feature>
<dbReference type="SMART" id="SM00320">
    <property type="entry name" value="WD40"/>
    <property type="match status" value="6"/>
</dbReference>
<dbReference type="STRING" id="1806994.A0A507C9J8"/>
<dbReference type="GeneID" id="42002642"/>
<dbReference type="EMBL" id="QEAO01000005">
    <property type="protein sequence ID" value="TPX36151.1"/>
    <property type="molecule type" value="Genomic_DNA"/>
</dbReference>
<proteinExistence type="predicted"/>
<dbReference type="InterPro" id="IPR019775">
    <property type="entry name" value="WD40_repeat_CS"/>
</dbReference>
<dbReference type="PROSITE" id="PS00678">
    <property type="entry name" value="WD_REPEATS_1"/>
    <property type="match status" value="1"/>
</dbReference>
<dbReference type="SUPFAM" id="SSF50978">
    <property type="entry name" value="WD40 repeat-like"/>
    <property type="match status" value="3"/>
</dbReference>
<dbReference type="Pfam" id="PF00400">
    <property type="entry name" value="WD40"/>
    <property type="match status" value="2"/>
</dbReference>
<name>A0A507C9J8_9FUNG</name>
<dbReference type="Gene3D" id="2.130.10.10">
    <property type="entry name" value="YVTN repeat-like/Quinoprotein amine dehydrogenase"/>
    <property type="match status" value="3"/>
</dbReference>
<dbReference type="InterPro" id="IPR001680">
    <property type="entry name" value="WD40_rpt"/>
</dbReference>
<feature type="compositionally biased region" description="Polar residues" evidence="4">
    <location>
        <begin position="765"/>
        <end position="786"/>
    </location>
</feature>
<evidence type="ECO:0000313" key="6">
    <source>
        <dbReference type="Proteomes" id="UP000319731"/>
    </source>
</evidence>
<feature type="compositionally biased region" description="Gly residues" evidence="4">
    <location>
        <begin position="1079"/>
        <end position="1093"/>
    </location>
</feature>
<gene>
    <name evidence="5" type="ORF">SmJEL517_g01417</name>
</gene>
<dbReference type="PANTHER" id="PTHR44099">
    <property type="entry name" value="RABCONNECTIN-3B, ISOFORM A"/>
    <property type="match status" value="1"/>
</dbReference>
<evidence type="ECO:0000256" key="4">
    <source>
        <dbReference type="SAM" id="MobiDB-lite"/>
    </source>
</evidence>
<comment type="caution">
    <text evidence="5">The sequence shown here is derived from an EMBL/GenBank/DDBJ whole genome shotgun (WGS) entry which is preliminary data.</text>
</comment>
<sequence>MSSLLSAVGCWNGAPALSYTIGTTSQLSDTLVSATDAGWICLFKLLHPNSTNTNQQLSIAPNLFLIGHCARITTLVLCRLEVDGVVTRENVLVTGDEVGLVAMWDLADGRCLQTNVRALNGSITCLKMTSSNAYFVCAGHSTNVIKSCNVFDDWTACMTLYPTGKKTTNVVLMVESTHTNTPKQHLETRGVEKLNIITYDGTLHSSTILDESKLDIQTQLDTKPTKLDFGTSLPSIGIETNVFDKNLMSILHRNVCMLYVLGKSGPTFLARLDKAQEHGQAWAGSRFMSARTILLWTMAGSAFLFYIGPESEIKHSAIKEVPPSSIVLFSDGAAASYCSRLVPGAQDYLTYRATTLLASFSHSLDSSSTTSPSRAATVIYIPPCLSQPTHYLASFQRDGTVTQWTFWASISGKELIDIGVAKSPRSDRNTKMVVKPSKEWNLADSWPLQKLENSLSMSIATPIQDHHLAVGYVDGSIRIMPLSTPFFHNVNDVNSLPDVATLTGHTAKVTSLLAPSPSQCDGRRYLISGSADCSVRVWDLEQPTAKPTVYISHSSPVTSIITIPPETLSPSTSYTFMSVSHITKSFSLFKPSSPQVFCRFPGFGREQSHSPLSRTNGLLAIHFRKADDFILFEQENGNVLVFNALTGVCERILEAESALSAIAACDAKVNCRAPGEEYLAANVRQIACTIPLFTTIESPPPLTLFLFNTKRLISDMNTTTRTLSPPPSSPQRSTSKDSFLNSPAILPRSGASRNNPPSPNKSRNMISAMSPVNNGNDDAASDSSAPPRNPLDYDLVFACFSALASWGVDDGIDELYRDKLGMQRPRDGVCVGTRGANGFLSIMAPMKDEQPGQRLWKTSPTISAAKLLEILAVARSILSTKGLEGEISTLLTYYGAILPGRIGSGFCFPSFAFLAKYWQDPIIDVQEAARTLFASTVSKMDVNVRDGIIQYWHSLLPTLVSNKKPVKTNMRAAVILGIITSDNPGLIPVLICKDVAQSLDLLIHEDAKSAYRAAAIELIGRGWSTWEPYVNGSAVFRHVVASTGLIPPIPGAITSPQRKGVMNVLGGGTSNTGSYTGSGNPGSGVGTPSDGGGGEQIPRELAILARQSVLMIATANPGLFASTIVFDLGHAKTAAERAGGLRLLGMFMAKKPLILYGSIPKIAEAIVRSLDPNIPTIREALLPAATAALAELVHVYPNASFHGTSQRLTVGGPDGAIVLYDLRTATRMQVLEGHTKPVSAVSFSSDGKLLASFSVEENSVRFWQPAGGLLGAASALAGVVGGVVQLRQFRTFSVGPAESNVPPTSVLEEVSFEWVSDRGVKLKTVRGVQLQFTV</sequence>
<keyword evidence="6" id="KW-1185">Reference proteome</keyword>
<accession>A0A507C9J8</accession>
<dbReference type="InterPro" id="IPR036322">
    <property type="entry name" value="WD40_repeat_dom_sf"/>
</dbReference>
<keyword evidence="1 3" id="KW-0853">WD repeat</keyword>
<organism evidence="5 6">
    <name type="scientific">Synchytrium microbalum</name>
    <dbReference type="NCBI Taxonomy" id="1806994"/>
    <lineage>
        <taxon>Eukaryota</taxon>
        <taxon>Fungi</taxon>
        <taxon>Fungi incertae sedis</taxon>
        <taxon>Chytridiomycota</taxon>
        <taxon>Chytridiomycota incertae sedis</taxon>
        <taxon>Chytridiomycetes</taxon>
        <taxon>Synchytriales</taxon>
        <taxon>Synchytriaceae</taxon>
        <taxon>Synchytrium</taxon>
    </lineage>
</organism>
<reference evidence="5 6" key="1">
    <citation type="journal article" date="2019" name="Sci. Rep.">
        <title>Comparative genomics of chytrid fungi reveal insights into the obligate biotrophic and pathogenic lifestyle of Synchytrium endobioticum.</title>
        <authorList>
            <person name="van de Vossenberg B.T.L.H."/>
            <person name="Warris S."/>
            <person name="Nguyen H.D.T."/>
            <person name="van Gent-Pelzer M.P.E."/>
            <person name="Joly D.L."/>
            <person name="van de Geest H.C."/>
            <person name="Bonants P.J.M."/>
            <person name="Smith D.S."/>
            <person name="Levesque C.A."/>
            <person name="van der Lee T.A.J."/>
        </authorList>
    </citation>
    <scope>NUCLEOTIDE SEQUENCE [LARGE SCALE GENOMIC DNA]</scope>
    <source>
        <strain evidence="5 6">JEL517</strain>
    </source>
</reference>